<comment type="caution">
    <text evidence="7">The sequence shown here is derived from an EMBL/GenBank/DDBJ whole genome shotgun (WGS) entry which is preliminary data.</text>
</comment>
<accession>A0A4R1RFM9</accession>
<dbReference type="CDD" id="cd07984">
    <property type="entry name" value="LPLAT_LABLAT-like"/>
    <property type="match status" value="1"/>
</dbReference>
<evidence type="ECO:0000256" key="1">
    <source>
        <dbReference type="ARBA" id="ARBA00004533"/>
    </source>
</evidence>
<evidence type="ECO:0000256" key="3">
    <source>
        <dbReference type="ARBA" id="ARBA00022519"/>
    </source>
</evidence>
<dbReference type="PANTHER" id="PTHR30606">
    <property type="entry name" value="LIPID A BIOSYNTHESIS LAUROYL ACYLTRANSFERASE"/>
    <property type="match status" value="1"/>
</dbReference>
<keyword evidence="4 7" id="KW-0808">Transferase</keyword>
<reference evidence="7 8" key="1">
    <citation type="submission" date="2019-03" db="EMBL/GenBank/DDBJ databases">
        <title>Genomic Encyclopedia of Type Strains, Phase IV (KMG-IV): sequencing the most valuable type-strain genomes for metagenomic binning, comparative biology and taxonomic classification.</title>
        <authorList>
            <person name="Goeker M."/>
        </authorList>
    </citation>
    <scope>NUCLEOTIDE SEQUENCE [LARGE SCALE GENOMIC DNA]</scope>
    <source>
        <strain evidence="7 8">LX-B</strain>
    </source>
</reference>
<dbReference type="PANTHER" id="PTHR30606:SF10">
    <property type="entry name" value="PHOSPHATIDYLINOSITOL MANNOSIDE ACYLTRANSFERASE"/>
    <property type="match status" value="1"/>
</dbReference>
<dbReference type="PIRSF" id="PIRSF026649">
    <property type="entry name" value="MsbB"/>
    <property type="match status" value="1"/>
</dbReference>
<protein>
    <submittedName>
        <fullName evidence="7">KDO2-lipid IV(A) lauroyltransferase</fullName>
    </submittedName>
</protein>
<dbReference type="InterPro" id="IPR004960">
    <property type="entry name" value="LipA_acyltrans"/>
</dbReference>
<organism evidence="7 8">
    <name type="scientific">Hydrogenispora ethanolica</name>
    <dbReference type="NCBI Taxonomy" id="1082276"/>
    <lineage>
        <taxon>Bacteria</taxon>
        <taxon>Bacillati</taxon>
        <taxon>Bacillota</taxon>
        <taxon>Hydrogenispora</taxon>
    </lineage>
</organism>
<proteinExistence type="predicted"/>
<dbReference type="EMBL" id="SLUN01000018">
    <property type="protein sequence ID" value="TCL64788.1"/>
    <property type="molecule type" value="Genomic_DNA"/>
</dbReference>
<name>A0A4R1RFM9_HYDET</name>
<sequence>MPKKNRDLKNWLEFFALQAFLWFTRIMPFSWSCWVGKQLGKMAYQVLTSRRQLTIENIREAQGQGFLTGINVNELACKVWENIGQVGSEFFYFYSRGFDALRKRVTISGEANLRQVLAQRKGAILIVAHLGNWELLGLALSALGYPLTPLVKTQTNPLVDRVIQAKRQSAGIKVVPRERFLRQIVLALRNNEIVPFLIDQSQAGQRGVRVQVFGRTASLPPGAAEFALKTGAPVIFAYLVREEGNRYRVVISEEIELSKTGDYAEDLVANTAYYIGMVQEVVTHYPEQWLWMHKLWESRIRV</sequence>
<keyword evidence="8" id="KW-1185">Reference proteome</keyword>
<dbReference type="GO" id="GO:0016746">
    <property type="term" value="F:acyltransferase activity"/>
    <property type="evidence" value="ECO:0007669"/>
    <property type="project" value="UniProtKB-KW"/>
</dbReference>
<dbReference type="Proteomes" id="UP000295008">
    <property type="component" value="Unassembled WGS sequence"/>
</dbReference>
<dbReference type="GO" id="GO:0009247">
    <property type="term" value="P:glycolipid biosynthetic process"/>
    <property type="evidence" value="ECO:0007669"/>
    <property type="project" value="UniProtKB-ARBA"/>
</dbReference>
<dbReference type="GO" id="GO:0005886">
    <property type="term" value="C:plasma membrane"/>
    <property type="evidence" value="ECO:0007669"/>
    <property type="project" value="UniProtKB-SubCell"/>
</dbReference>
<evidence type="ECO:0000256" key="5">
    <source>
        <dbReference type="ARBA" id="ARBA00023136"/>
    </source>
</evidence>
<evidence type="ECO:0000313" key="7">
    <source>
        <dbReference type="EMBL" id="TCL64788.1"/>
    </source>
</evidence>
<evidence type="ECO:0000256" key="6">
    <source>
        <dbReference type="ARBA" id="ARBA00023315"/>
    </source>
</evidence>
<gene>
    <name evidence="7" type="ORF">EDC14_101887</name>
</gene>
<keyword evidence="2" id="KW-1003">Cell membrane</keyword>
<dbReference type="OrthoDB" id="9801955at2"/>
<evidence type="ECO:0000256" key="4">
    <source>
        <dbReference type="ARBA" id="ARBA00022679"/>
    </source>
</evidence>
<keyword evidence="5" id="KW-0472">Membrane</keyword>
<evidence type="ECO:0000256" key="2">
    <source>
        <dbReference type="ARBA" id="ARBA00022475"/>
    </source>
</evidence>
<dbReference type="AlphaFoldDB" id="A0A4R1RFM9"/>
<keyword evidence="3" id="KW-0997">Cell inner membrane</keyword>
<keyword evidence="6" id="KW-0012">Acyltransferase</keyword>
<dbReference type="RefSeq" id="WP_132015113.1">
    <property type="nucleotide sequence ID" value="NZ_SLUN01000018.1"/>
</dbReference>
<evidence type="ECO:0000313" key="8">
    <source>
        <dbReference type="Proteomes" id="UP000295008"/>
    </source>
</evidence>
<comment type="subcellular location">
    <subcellularLocation>
        <location evidence="1">Cell inner membrane</location>
    </subcellularLocation>
</comment>
<dbReference type="Pfam" id="PF03279">
    <property type="entry name" value="Lip_A_acyltrans"/>
    <property type="match status" value="1"/>
</dbReference>